<dbReference type="InterPro" id="IPR008733">
    <property type="entry name" value="PEX11"/>
</dbReference>
<sequence>MELTVNILDSYRGRDKVMRTACFGAMLAAGLVERRNKGMSTRLQVVVGRLAAARTVLRLFDDIPMLAWTLHYGLGKQEKDATIRWLNVAKNICDQCFFPVEHIAWAGEAKIIDVKSPTPWSVASVMIWASSLVLGCIISIKKMHTLKMKKKTLLDELSASKLRNDNSEVLKEIQESVKKVLLEEKFNKLDLLGSVTNLLCAVNWFPPGILWAGKFSMSMVGFLASVSSVVGLHRVYVQTKEKLRLKYA</sequence>
<accession>A0ABM0MN22</accession>
<dbReference type="GeneID" id="102808072"/>
<keyword evidence="5" id="KW-1185">Reference proteome</keyword>
<reference evidence="6" key="1">
    <citation type="submission" date="2025-08" db="UniProtKB">
        <authorList>
            <consortium name="RefSeq"/>
        </authorList>
    </citation>
    <scope>IDENTIFICATION</scope>
    <source>
        <tissue evidence="6">Testes</tissue>
    </source>
</reference>
<feature type="transmembrane region" description="Helical" evidence="4">
    <location>
        <begin position="120"/>
        <end position="140"/>
    </location>
</feature>
<keyword evidence="1 4" id="KW-0472">Membrane</keyword>
<dbReference type="PANTHER" id="PTHR20990">
    <property type="entry name" value="PEROXISOMAL BIOGENESIS FACTOR 11"/>
    <property type="match status" value="1"/>
</dbReference>
<dbReference type="Pfam" id="PF05648">
    <property type="entry name" value="PEX11"/>
    <property type="match status" value="1"/>
</dbReference>
<keyword evidence="2" id="KW-0576">Peroxisome</keyword>
<keyword evidence="4" id="KW-0812">Transmembrane</keyword>
<evidence type="ECO:0000256" key="4">
    <source>
        <dbReference type="SAM" id="Phobius"/>
    </source>
</evidence>
<comment type="subcellular location">
    <subcellularLocation>
        <location evidence="3">Peroxisome membrane</location>
    </subcellularLocation>
</comment>
<feature type="transmembrane region" description="Helical" evidence="4">
    <location>
        <begin position="189"/>
        <end position="209"/>
    </location>
</feature>
<proteinExistence type="predicted"/>
<keyword evidence="4" id="KW-1133">Transmembrane helix</keyword>
<evidence type="ECO:0000313" key="5">
    <source>
        <dbReference type="Proteomes" id="UP000694865"/>
    </source>
</evidence>
<dbReference type="InterPro" id="IPR026510">
    <property type="entry name" value="PEX11C_met"/>
</dbReference>
<dbReference type="PANTHER" id="PTHR20990:SF1">
    <property type="entry name" value="PEROXISOMAL MEMBRANE PROTEIN 11C"/>
    <property type="match status" value="1"/>
</dbReference>
<protein>
    <submittedName>
        <fullName evidence="6">Peroxisomal membrane protein 11C-like</fullName>
    </submittedName>
</protein>
<evidence type="ECO:0000256" key="1">
    <source>
        <dbReference type="ARBA" id="ARBA00023136"/>
    </source>
</evidence>
<organism evidence="5 6">
    <name type="scientific">Saccoglossus kowalevskii</name>
    <name type="common">Acorn worm</name>
    <dbReference type="NCBI Taxonomy" id="10224"/>
    <lineage>
        <taxon>Eukaryota</taxon>
        <taxon>Metazoa</taxon>
        <taxon>Hemichordata</taxon>
        <taxon>Enteropneusta</taxon>
        <taxon>Harrimaniidae</taxon>
        <taxon>Saccoglossus</taxon>
    </lineage>
</organism>
<dbReference type="Proteomes" id="UP000694865">
    <property type="component" value="Unplaced"/>
</dbReference>
<evidence type="ECO:0000256" key="3">
    <source>
        <dbReference type="ARBA" id="ARBA00046271"/>
    </source>
</evidence>
<evidence type="ECO:0000256" key="2">
    <source>
        <dbReference type="ARBA" id="ARBA00023140"/>
    </source>
</evidence>
<gene>
    <name evidence="6" type="primary">LOC102808072</name>
</gene>
<evidence type="ECO:0000313" key="6">
    <source>
        <dbReference type="RefSeq" id="XP_006821413.1"/>
    </source>
</evidence>
<dbReference type="RefSeq" id="XP_006821413.1">
    <property type="nucleotide sequence ID" value="XM_006821350.1"/>
</dbReference>
<name>A0ABM0MN22_SACKO</name>
<feature type="transmembrane region" description="Helical" evidence="4">
    <location>
        <begin position="215"/>
        <end position="237"/>
    </location>
</feature>